<dbReference type="GO" id="GO:0046872">
    <property type="term" value="F:metal ion binding"/>
    <property type="evidence" value="ECO:0007669"/>
    <property type="project" value="UniProtKB-KW"/>
</dbReference>
<protein>
    <submittedName>
        <fullName evidence="9">Succinate dehydrogenase cytochrome b558 subunit</fullName>
    </submittedName>
</protein>
<dbReference type="Pfam" id="PF01127">
    <property type="entry name" value="Sdh_cyt"/>
    <property type="match status" value="1"/>
</dbReference>
<keyword evidence="4" id="KW-0479">Metal-binding</keyword>
<dbReference type="InterPro" id="IPR034804">
    <property type="entry name" value="SQR/QFR_C/D"/>
</dbReference>
<reference evidence="9" key="1">
    <citation type="submission" date="2020-02" db="EMBL/GenBank/DDBJ databases">
        <authorList>
            <person name="Meier V. D."/>
        </authorList>
    </citation>
    <scope>NUCLEOTIDE SEQUENCE</scope>
    <source>
        <strain evidence="9">AVDCRST_MAG64</strain>
    </source>
</reference>
<dbReference type="SUPFAM" id="SSF81343">
    <property type="entry name" value="Fumarate reductase respiratory complex transmembrane subunits"/>
    <property type="match status" value="1"/>
</dbReference>
<dbReference type="InterPro" id="IPR000701">
    <property type="entry name" value="SuccDH_FuR_B_TM-su"/>
</dbReference>
<evidence type="ECO:0000256" key="3">
    <source>
        <dbReference type="ARBA" id="ARBA00022692"/>
    </source>
</evidence>
<name>A0A6J4NB83_9BACT</name>
<evidence type="ECO:0000256" key="6">
    <source>
        <dbReference type="ARBA" id="ARBA00023004"/>
    </source>
</evidence>
<keyword evidence="7 8" id="KW-0472">Membrane</keyword>
<sequence>MSTANALDYANPAAAAERGFAARHHFLLRRLHSLTGLVFGGYLVVHLLVNATIAQGGTVYQTQVDKIHSLPFLPVIEWTFIYLPILFHTVYGVWITLTGQPNVNRYAYGKNWAYVLQRVSAILIVLFMLFHVLALKYGLFGQGLRFEPGRALGTVGRHFDSVLLVAVVYPIGILASCYHLANGFWTAGITWGLTVSANAQRRWGYACAGLFAITFVAGMIALVWAARLDWSDLLRTQQELGHGA</sequence>
<keyword evidence="6" id="KW-0408">Iron</keyword>
<keyword evidence="2" id="KW-0349">Heme</keyword>
<proteinExistence type="predicted"/>
<evidence type="ECO:0000256" key="5">
    <source>
        <dbReference type="ARBA" id="ARBA00022989"/>
    </source>
</evidence>
<feature type="transmembrane region" description="Helical" evidence="8">
    <location>
        <begin position="161"/>
        <end position="181"/>
    </location>
</feature>
<dbReference type="AlphaFoldDB" id="A0A6J4NB83"/>
<keyword evidence="5 8" id="KW-1133">Transmembrane helix</keyword>
<comment type="subcellular location">
    <subcellularLocation>
        <location evidence="1">Membrane</location>
    </subcellularLocation>
</comment>
<accession>A0A6J4NB83</accession>
<dbReference type="GO" id="GO:0016020">
    <property type="term" value="C:membrane"/>
    <property type="evidence" value="ECO:0007669"/>
    <property type="project" value="UniProtKB-SubCell"/>
</dbReference>
<feature type="transmembrane region" description="Helical" evidence="8">
    <location>
        <begin position="203"/>
        <end position="225"/>
    </location>
</feature>
<feature type="transmembrane region" description="Helical" evidence="8">
    <location>
        <begin position="75"/>
        <end position="95"/>
    </location>
</feature>
<organism evidence="9">
    <name type="scientific">uncultured Phycisphaerae bacterium</name>
    <dbReference type="NCBI Taxonomy" id="904963"/>
    <lineage>
        <taxon>Bacteria</taxon>
        <taxon>Pseudomonadati</taxon>
        <taxon>Planctomycetota</taxon>
        <taxon>Phycisphaerae</taxon>
        <taxon>environmental samples</taxon>
    </lineage>
</organism>
<evidence type="ECO:0000256" key="7">
    <source>
        <dbReference type="ARBA" id="ARBA00023136"/>
    </source>
</evidence>
<evidence type="ECO:0000256" key="2">
    <source>
        <dbReference type="ARBA" id="ARBA00022617"/>
    </source>
</evidence>
<evidence type="ECO:0000256" key="1">
    <source>
        <dbReference type="ARBA" id="ARBA00004370"/>
    </source>
</evidence>
<evidence type="ECO:0000256" key="4">
    <source>
        <dbReference type="ARBA" id="ARBA00022723"/>
    </source>
</evidence>
<dbReference type="EMBL" id="CADCUQ010000197">
    <property type="protein sequence ID" value="CAA9383647.1"/>
    <property type="molecule type" value="Genomic_DNA"/>
</dbReference>
<feature type="transmembrane region" description="Helical" evidence="8">
    <location>
        <begin position="34"/>
        <end position="54"/>
    </location>
</feature>
<evidence type="ECO:0000256" key="8">
    <source>
        <dbReference type="SAM" id="Phobius"/>
    </source>
</evidence>
<keyword evidence="3 8" id="KW-0812">Transmembrane</keyword>
<gene>
    <name evidence="9" type="ORF">AVDCRST_MAG64-812</name>
</gene>
<feature type="transmembrane region" description="Helical" evidence="8">
    <location>
        <begin position="115"/>
        <end position="140"/>
    </location>
</feature>
<evidence type="ECO:0000313" key="9">
    <source>
        <dbReference type="EMBL" id="CAA9383647.1"/>
    </source>
</evidence>
<dbReference type="Gene3D" id="1.20.1300.10">
    <property type="entry name" value="Fumarate reductase/succinate dehydrogenase, transmembrane subunit"/>
    <property type="match status" value="1"/>
</dbReference>